<reference evidence="2" key="1">
    <citation type="submission" date="2023-07" db="EMBL/GenBank/DDBJ databases">
        <title>draft genome sequence of fig (Ficus carica).</title>
        <authorList>
            <person name="Takahashi T."/>
            <person name="Nishimura K."/>
        </authorList>
    </citation>
    <scope>NUCLEOTIDE SEQUENCE</scope>
</reference>
<gene>
    <name evidence="2" type="ORF">TIFTF001_030988</name>
</gene>
<evidence type="ECO:0000313" key="3">
    <source>
        <dbReference type="Proteomes" id="UP001187192"/>
    </source>
</evidence>
<feature type="compositionally biased region" description="Basic and acidic residues" evidence="1">
    <location>
        <begin position="129"/>
        <end position="150"/>
    </location>
</feature>
<feature type="compositionally biased region" description="Low complexity" evidence="1">
    <location>
        <begin position="179"/>
        <end position="194"/>
    </location>
</feature>
<evidence type="ECO:0000256" key="1">
    <source>
        <dbReference type="SAM" id="MobiDB-lite"/>
    </source>
</evidence>
<organism evidence="2 3">
    <name type="scientific">Ficus carica</name>
    <name type="common">Common fig</name>
    <dbReference type="NCBI Taxonomy" id="3494"/>
    <lineage>
        <taxon>Eukaryota</taxon>
        <taxon>Viridiplantae</taxon>
        <taxon>Streptophyta</taxon>
        <taxon>Embryophyta</taxon>
        <taxon>Tracheophyta</taxon>
        <taxon>Spermatophyta</taxon>
        <taxon>Magnoliopsida</taxon>
        <taxon>eudicotyledons</taxon>
        <taxon>Gunneridae</taxon>
        <taxon>Pentapetalae</taxon>
        <taxon>rosids</taxon>
        <taxon>fabids</taxon>
        <taxon>Rosales</taxon>
        <taxon>Moraceae</taxon>
        <taxon>Ficeae</taxon>
        <taxon>Ficus</taxon>
    </lineage>
</organism>
<proteinExistence type="predicted"/>
<dbReference type="Proteomes" id="UP001187192">
    <property type="component" value="Unassembled WGS sequence"/>
</dbReference>
<name>A0AA88J3M4_FICCA</name>
<comment type="caution">
    <text evidence="2">The sequence shown here is derived from an EMBL/GenBank/DDBJ whole genome shotgun (WGS) entry which is preliminary data.</text>
</comment>
<keyword evidence="3" id="KW-1185">Reference proteome</keyword>
<dbReference type="EMBL" id="BTGU01000119">
    <property type="protein sequence ID" value="GMN61909.1"/>
    <property type="molecule type" value="Genomic_DNA"/>
</dbReference>
<feature type="region of interest" description="Disordered" evidence="1">
    <location>
        <begin position="122"/>
        <end position="230"/>
    </location>
</feature>
<sequence length="230" mass="26047">MDPIVHYLTKSELPENREEARRVKNTSVRYTLIKEKLYCRGHSAPYQRCVGQAKAEYLMKEIHIGVCGNHFGGITLSFKQLLWFPDHGVRFHDRAPTGIGRARIGSKTSAFADNFCGSRTTELGLTTGHRPELDVPEHDPRQTKQPRPDHGWSWVNFRKTTGFSPADPGRRSRGLEWLASSRRAARGGQAAQGRRPTRERRAAMGHRGPPRSRAKEQHPTPHPPQGPPRR</sequence>
<accession>A0AA88J3M4</accession>
<evidence type="ECO:0000313" key="2">
    <source>
        <dbReference type="EMBL" id="GMN61909.1"/>
    </source>
</evidence>
<dbReference type="PANTHER" id="PTHR48475">
    <property type="entry name" value="RIBONUCLEASE H"/>
    <property type="match status" value="1"/>
</dbReference>
<feature type="compositionally biased region" description="Pro residues" evidence="1">
    <location>
        <begin position="220"/>
        <end position="230"/>
    </location>
</feature>
<dbReference type="PANTHER" id="PTHR48475:SF2">
    <property type="entry name" value="RIBONUCLEASE H"/>
    <property type="match status" value="1"/>
</dbReference>
<dbReference type="AlphaFoldDB" id="A0AA88J3M4"/>
<protein>
    <submittedName>
        <fullName evidence="2">Uncharacterized protein</fullName>
    </submittedName>
</protein>